<name>A0AAC9FFD4_SPHMC</name>
<evidence type="ECO:0000313" key="1">
    <source>
        <dbReference type="EMBL" id="AMU89060.1"/>
    </source>
</evidence>
<sequence length="125" mass="13581">MTRTIAGWKLPPAERDQLLERFEPRYPDLVADHVTLRFGTAEDTPLPAAHAGEIVGEVDDGAGVQALVVRIGGTTDRGDGSHYHITWSLGPGREAKESNDVLAATKWQRVHPPIAIALAPARWTV</sequence>
<dbReference type="Proteomes" id="UP000076088">
    <property type="component" value="Chromosome"/>
</dbReference>
<keyword evidence="2" id="KW-1185">Reference proteome</keyword>
<dbReference type="KEGG" id="smaz:LH19_11425"/>
<evidence type="ECO:0000313" key="2">
    <source>
        <dbReference type="Proteomes" id="UP000076088"/>
    </source>
</evidence>
<gene>
    <name evidence="1" type="ORF">ATM17_08415</name>
</gene>
<dbReference type="AlphaFoldDB" id="A0AAC9FFD4"/>
<organism evidence="1 2">
    <name type="scientific">Sphingopyxis macrogoltabida</name>
    <name type="common">Sphingomonas macrogoltabidus</name>
    <dbReference type="NCBI Taxonomy" id="33050"/>
    <lineage>
        <taxon>Bacteria</taxon>
        <taxon>Pseudomonadati</taxon>
        <taxon>Pseudomonadota</taxon>
        <taxon>Alphaproteobacteria</taxon>
        <taxon>Sphingomonadales</taxon>
        <taxon>Sphingomonadaceae</taxon>
        <taxon>Sphingopyxis</taxon>
    </lineage>
</organism>
<reference evidence="2" key="1">
    <citation type="submission" date="2015-11" db="EMBL/GenBank/DDBJ databases">
        <title>Complete genome sequence of a polyethylene-glycol degrader Sphingopyxis macrogoltabida 203N (NBRC 111659).</title>
        <authorList>
            <person name="Yoshiyuki O."/>
            <person name="Shouta N."/>
            <person name="Nagata Y."/>
            <person name="Numata M."/>
            <person name="Tsuchikane K."/>
            <person name="Hosoyama A."/>
            <person name="Yamazoe A."/>
            <person name="Tsuda M."/>
            <person name="Fujita N."/>
            <person name="Kawai F."/>
        </authorList>
    </citation>
    <scope>NUCLEOTIDE SEQUENCE [LARGE SCALE GENOMIC DNA]</scope>
    <source>
        <strain evidence="2">203N</strain>
    </source>
</reference>
<reference evidence="1 2" key="2">
    <citation type="journal article" date="2016" name="Genome Announc.">
        <title>Complete Genome Sequence of Sphingopyxis macrogoltabida Strain 203N (NBRC 111659), a Polyethylene Glycol Degrader.</title>
        <authorList>
            <person name="Ohtsubo Y."/>
            <person name="Nonoyama S."/>
            <person name="Nagata Y."/>
            <person name="Numata M."/>
            <person name="Tsuchikane K."/>
            <person name="Hosoyama A."/>
            <person name="Yamazoe A."/>
            <person name="Tsuda M."/>
            <person name="Fujita N."/>
            <person name="Kawai F."/>
        </authorList>
    </citation>
    <scope>NUCLEOTIDE SEQUENCE [LARGE SCALE GENOMIC DNA]</scope>
    <source>
        <strain evidence="1 2">203N</strain>
    </source>
</reference>
<proteinExistence type="predicted"/>
<protein>
    <submittedName>
        <fullName evidence="1">Uncharacterized protein</fullName>
    </submittedName>
</protein>
<dbReference type="EMBL" id="CP013344">
    <property type="protein sequence ID" value="AMU89060.1"/>
    <property type="molecule type" value="Genomic_DNA"/>
</dbReference>
<dbReference type="RefSeq" id="WP_054727939.1">
    <property type="nucleotide sequence ID" value="NZ_CP009429.1"/>
</dbReference>
<accession>A0AAC9FFD4</accession>